<sequence>MTGPSSELISRIHHLQRLLEHLPNTLPLNPEESNYHFGLDTDFIDDEGVWYAFNRNLEVCFETHKLRNGETIVFQERGDRYNALITMMKTTVKALPTKEHTFFREVWLERLIKAAELQGSKVLTK</sequence>
<dbReference type="HOGENOM" id="CLU_1993352_0_0_1"/>
<evidence type="ECO:0000313" key="1">
    <source>
        <dbReference type="EMBL" id="KIK76035.1"/>
    </source>
</evidence>
<dbReference type="OrthoDB" id="3055145at2759"/>
<dbReference type="EMBL" id="KN827710">
    <property type="protein sequence ID" value="KIK76035.1"/>
    <property type="molecule type" value="Genomic_DNA"/>
</dbReference>
<reference evidence="2" key="2">
    <citation type="submission" date="2015-01" db="EMBL/GenBank/DDBJ databases">
        <title>Evolutionary Origins and Diversification of the Mycorrhizal Mutualists.</title>
        <authorList>
            <consortium name="DOE Joint Genome Institute"/>
            <consortium name="Mycorrhizal Genomics Consortium"/>
            <person name="Kohler A."/>
            <person name="Kuo A."/>
            <person name="Nagy L.G."/>
            <person name="Floudas D."/>
            <person name="Copeland A."/>
            <person name="Barry K.W."/>
            <person name="Cichocki N."/>
            <person name="Veneault-Fourrey C."/>
            <person name="LaButti K."/>
            <person name="Lindquist E.A."/>
            <person name="Lipzen A."/>
            <person name="Lundell T."/>
            <person name="Morin E."/>
            <person name="Murat C."/>
            <person name="Riley R."/>
            <person name="Ohm R."/>
            <person name="Sun H."/>
            <person name="Tunlid A."/>
            <person name="Henrissat B."/>
            <person name="Grigoriev I.V."/>
            <person name="Hibbett D.S."/>
            <person name="Martin F."/>
        </authorList>
    </citation>
    <scope>NUCLEOTIDE SEQUENCE [LARGE SCALE GENOMIC DNA]</scope>
    <source>
        <strain evidence="2">Ve08.2h10</strain>
    </source>
</reference>
<keyword evidence="2" id="KW-1185">Reference proteome</keyword>
<dbReference type="Proteomes" id="UP000054538">
    <property type="component" value="Unassembled WGS sequence"/>
</dbReference>
<organism evidence="1 2">
    <name type="scientific">Paxillus rubicundulus Ve08.2h10</name>
    <dbReference type="NCBI Taxonomy" id="930991"/>
    <lineage>
        <taxon>Eukaryota</taxon>
        <taxon>Fungi</taxon>
        <taxon>Dikarya</taxon>
        <taxon>Basidiomycota</taxon>
        <taxon>Agaricomycotina</taxon>
        <taxon>Agaricomycetes</taxon>
        <taxon>Agaricomycetidae</taxon>
        <taxon>Boletales</taxon>
        <taxon>Paxilineae</taxon>
        <taxon>Paxillaceae</taxon>
        <taxon>Paxillus</taxon>
    </lineage>
</organism>
<gene>
    <name evidence="1" type="ORF">PAXRUDRAFT_18494</name>
</gene>
<evidence type="ECO:0000313" key="2">
    <source>
        <dbReference type="Proteomes" id="UP000054538"/>
    </source>
</evidence>
<protein>
    <submittedName>
        <fullName evidence="1">Uncharacterized protein</fullName>
    </submittedName>
</protein>
<dbReference type="InParanoid" id="A0A0D0DEP2"/>
<dbReference type="AlphaFoldDB" id="A0A0D0DEP2"/>
<name>A0A0D0DEP2_9AGAM</name>
<proteinExistence type="predicted"/>
<reference evidence="1 2" key="1">
    <citation type="submission" date="2014-04" db="EMBL/GenBank/DDBJ databases">
        <authorList>
            <consortium name="DOE Joint Genome Institute"/>
            <person name="Kuo A."/>
            <person name="Kohler A."/>
            <person name="Jargeat P."/>
            <person name="Nagy L.G."/>
            <person name="Floudas D."/>
            <person name="Copeland A."/>
            <person name="Barry K.W."/>
            <person name="Cichocki N."/>
            <person name="Veneault-Fourrey C."/>
            <person name="LaButti K."/>
            <person name="Lindquist E.A."/>
            <person name="Lipzen A."/>
            <person name="Lundell T."/>
            <person name="Morin E."/>
            <person name="Murat C."/>
            <person name="Sun H."/>
            <person name="Tunlid A."/>
            <person name="Henrissat B."/>
            <person name="Grigoriev I.V."/>
            <person name="Hibbett D.S."/>
            <person name="Martin F."/>
            <person name="Nordberg H.P."/>
            <person name="Cantor M.N."/>
            <person name="Hua S.X."/>
        </authorList>
    </citation>
    <scope>NUCLEOTIDE SEQUENCE [LARGE SCALE GENOMIC DNA]</scope>
    <source>
        <strain evidence="1 2">Ve08.2h10</strain>
    </source>
</reference>
<accession>A0A0D0DEP2</accession>